<dbReference type="EMBL" id="QQTP01000003">
    <property type="protein sequence ID" value="RDJ26660.1"/>
    <property type="molecule type" value="Genomic_DNA"/>
</dbReference>
<dbReference type="SUPFAM" id="SSF63380">
    <property type="entry name" value="Riboflavin synthase domain-like"/>
    <property type="match status" value="1"/>
</dbReference>
<dbReference type="InterPro" id="IPR017927">
    <property type="entry name" value="FAD-bd_FR_type"/>
</dbReference>
<dbReference type="PANTHER" id="PTHR30157:SF0">
    <property type="entry name" value="NADPH-DEPENDENT FERRIC-CHELATE REDUCTASE"/>
    <property type="match status" value="1"/>
</dbReference>
<feature type="domain" description="FAD-binding FR-type" evidence="2">
    <location>
        <begin position="107"/>
        <end position="228"/>
    </location>
</feature>
<proteinExistence type="inferred from homology"/>
<dbReference type="Pfam" id="PF04954">
    <property type="entry name" value="SIP"/>
    <property type="match status" value="1"/>
</dbReference>
<organism evidence="3 4">
    <name type="scientific">Bosea caraganae</name>
    <dbReference type="NCBI Taxonomy" id="2763117"/>
    <lineage>
        <taxon>Bacteria</taxon>
        <taxon>Pseudomonadati</taxon>
        <taxon>Pseudomonadota</taxon>
        <taxon>Alphaproteobacteria</taxon>
        <taxon>Hyphomicrobiales</taxon>
        <taxon>Boseaceae</taxon>
        <taxon>Bosea</taxon>
    </lineage>
</organism>
<dbReference type="CDD" id="cd06193">
    <property type="entry name" value="siderophore_interacting"/>
    <property type="match status" value="1"/>
</dbReference>
<dbReference type="Gene3D" id="2.40.30.10">
    <property type="entry name" value="Translation factors"/>
    <property type="match status" value="1"/>
</dbReference>
<gene>
    <name evidence="3" type="ORF">DWE98_07325</name>
</gene>
<dbReference type="Gene3D" id="3.30.310.50">
    <property type="entry name" value="Alpha-D-phosphohexomutase, C-terminal domain"/>
    <property type="match status" value="1"/>
</dbReference>
<evidence type="ECO:0000259" key="2">
    <source>
        <dbReference type="PROSITE" id="PS51384"/>
    </source>
</evidence>
<protein>
    <submittedName>
        <fullName evidence="3">Siderophore-interacting protein</fullName>
    </submittedName>
</protein>
<evidence type="ECO:0000256" key="1">
    <source>
        <dbReference type="ARBA" id="ARBA00035644"/>
    </source>
</evidence>
<dbReference type="RefSeq" id="WP_114828542.1">
    <property type="nucleotide sequence ID" value="NZ_QQTO01000001.1"/>
</dbReference>
<dbReference type="InterPro" id="IPR017938">
    <property type="entry name" value="Riboflavin_synthase-like_b-brl"/>
</dbReference>
<reference evidence="4" key="1">
    <citation type="submission" date="2018-07" db="EMBL/GenBank/DDBJ databases">
        <authorList>
            <person name="Safronova V.I."/>
            <person name="Chirak E.R."/>
            <person name="Sazanova A.L."/>
        </authorList>
    </citation>
    <scope>NUCLEOTIDE SEQUENCE [LARGE SCALE GENOMIC DNA]</scope>
    <source>
        <strain evidence="4">RCAM04685</strain>
    </source>
</reference>
<dbReference type="Pfam" id="PF09981">
    <property type="entry name" value="DUF2218"/>
    <property type="match status" value="1"/>
</dbReference>
<dbReference type="InterPro" id="IPR039374">
    <property type="entry name" value="SIP_fam"/>
</dbReference>
<dbReference type="InterPro" id="IPR014543">
    <property type="entry name" value="UCP028291"/>
</dbReference>
<dbReference type="PROSITE" id="PS51384">
    <property type="entry name" value="FAD_FR"/>
    <property type="match status" value="1"/>
</dbReference>
<keyword evidence="4" id="KW-1185">Reference proteome</keyword>
<accession>A0A370L8E7</accession>
<dbReference type="Proteomes" id="UP000255207">
    <property type="component" value="Unassembled WGS sequence"/>
</dbReference>
<sequence>MAEAQMLIATTRVALADPRGLHDKLCGHFVEHGTVSRSHGSSRLDGPFGAVLISEGVDALDIRVEAPSEGYLFVVKSSVAEHLVAFAEGEAPVVAWNGDRAAATEIPYFRAMTVRGARDVTPKMRRVTLAGDIAHFETGGLHVRVLIPPKGHEPRWPSVGRDGRVAWPKGRDELVARVYTIRRLDRASGELAIDVVLHEDSAGSVWARTAQEGDPIGLMGPGGGEIVPADWYLLCGDETALPAIARIAESLPTTARATILLEIADAGEEQPIASAATLDLRWLHRNGAEPGTTDLLETAIRAVDWPAEGEPYVLAGCEQKAARAIRGYLRKERGLARERHLVAAYWRRGHEGVLPERD</sequence>
<comment type="similarity">
    <text evidence="1">Belongs to the SIP oxidoreductase family.</text>
</comment>
<dbReference type="AlphaFoldDB" id="A0A370L8E7"/>
<evidence type="ECO:0000313" key="3">
    <source>
        <dbReference type="EMBL" id="RDJ26660.1"/>
    </source>
</evidence>
<dbReference type="GO" id="GO:0016491">
    <property type="term" value="F:oxidoreductase activity"/>
    <property type="evidence" value="ECO:0007669"/>
    <property type="project" value="InterPro"/>
</dbReference>
<dbReference type="OrthoDB" id="9814826at2"/>
<dbReference type="Pfam" id="PF08021">
    <property type="entry name" value="FAD_binding_9"/>
    <property type="match status" value="1"/>
</dbReference>
<dbReference type="InterPro" id="IPR013113">
    <property type="entry name" value="SIP_FAD-bd"/>
</dbReference>
<name>A0A370L8E7_9HYPH</name>
<dbReference type="InterPro" id="IPR007037">
    <property type="entry name" value="SIP_rossman_dom"/>
</dbReference>
<dbReference type="Gene3D" id="3.40.50.80">
    <property type="entry name" value="Nucleotide-binding domain of ferredoxin-NADP reductase (FNR) module"/>
    <property type="match status" value="1"/>
</dbReference>
<comment type="caution">
    <text evidence="3">The sequence shown here is derived from an EMBL/GenBank/DDBJ whole genome shotgun (WGS) entry which is preliminary data.</text>
</comment>
<evidence type="ECO:0000313" key="4">
    <source>
        <dbReference type="Proteomes" id="UP000255207"/>
    </source>
</evidence>
<dbReference type="PANTHER" id="PTHR30157">
    <property type="entry name" value="FERRIC REDUCTASE, NADPH-DEPENDENT"/>
    <property type="match status" value="1"/>
</dbReference>
<dbReference type="InterPro" id="IPR039261">
    <property type="entry name" value="FNR_nucleotide-bd"/>
</dbReference>